<feature type="non-terminal residue" evidence="1">
    <location>
        <position position="1"/>
    </location>
</feature>
<evidence type="ECO:0000313" key="1">
    <source>
        <dbReference type="EMBL" id="EPS68462.1"/>
    </source>
</evidence>
<dbReference type="Proteomes" id="UP000015453">
    <property type="component" value="Unassembled WGS sequence"/>
</dbReference>
<dbReference type="EMBL" id="AUSU01002602">
    <property type="protein sequence ID" value="EPS68462.1"/>
    <property type="molecule type" value="Genomic_DNA"/>
</dbReference>
<name>S8E7R2_9LAMI</name>
<evidence type="ECO:0000313" key="2">
    <source>
        <dbReference type="Proteomes" id="UP000015453"/>
    </source>
</evidence>
<dbReference type="PANTHER" id="PTHR34786">
    <property type="entry name" value="OS09G0504900 PROTEIN"/>
    <property type="match status" value="1"/>
</dbReference>
<accession>S8E7R2</accession>
<sequence>ISKLFAQSFFMKFCVTTLAVLGRIRVLVQQMLLDVVLVYNTVSALSQREQTIKLNQDGLQVFRDVYPRKETTATELQCIWQADKFVLVEK</sequence>
<protein>
    <submittedName>
        <fullName evidence="1">Uncharacterized protein</fullName>
    </submittedName>
</protein>
<organism evidence="1 2">
    <name type="scientific">Genlisea aurea</name>
    <dbReference type="NCBI Taxonomy" id="192259"/>
    <lineage>
        <taxon>Eukaryota</taxon>
        <taxon>Viridiplantae</taxon>
        <taxon>Streptophyta</taxon>
        <taxon>Embryophyta</taxon>
        <taxon>Tracheophyta</taxon>
        <taxon>Spermatophyta</taxon>
        <taxon>Magnoliopsida</taxon>
        <taxon>eudicotyledons</taxon>
        <taxon>Gunneridae</taxon>
        <taxon>Pentapetalae</taxon>
        <taxon>asterids</taxon>
        <taxon>lamiids</taxon>
        <taxon>Lamiales</taxon>
        <taxon>Lentibulariaceae</taxon>
        <taxon>Genlisea</taxon>
    </lineage>
</organism>
<dbReference type="AlphaFoldDB" id="S8E7R2"/>
<gene>
    <name evidence="1" type="ORF">M569_06307</name>
</gene>
<dbReference type="OrthoDB" id="114080at2759"/>
<dbReference type="PANTHER" id="PTHR34786:SF1">
    <property type="entry name" value="OS09G0504900 PROTEIN"/>
    <property type="match status" value="1"/>
</dbReference>
<reference evidence="1 2" key="1">
    <citation type="journal article" date="2013" name="BMC Genomics">
        <title>The miniature genome of a carnivorous plant Genlisea aurea contains a low number of genes and short non-coding sequences.</title>
        <authorList>
            <person name="Leushkin E.V."/>
            <person name="Sutormin R.A."/>
            <person name="Nabieva E.R."/>
            <person name="Penin A.A."/>
            <person name="Kondrashov A.S."/>
            <person name="Logacheva M.D."/>
        </authorList>
    </citation>
    <scope>NUCLEOTIDE SEQUENCE [LARGE SCALE GENOMIC DNA]</scope>
</reference>
<proteinExistence type="predicted"/>
<keyword evidence="2" id="KW-1185">Reference proteome</keyword>
<feature type="non-terminal residue" evidence="1">
    <location>
        <position position="90"/>
    </location>
</feature>
<comment type="caution">
    <text evidence="1">The sequence shown here is derived from an EMBL/GenBank/DDBJ whole genome shotgun (WGS) entry which is preliminary data.</text>
</comment>